<dbReference type="Gramene" id="EOY12079">
    <property type="protein sequence ID" value="EOY12079"/>
    <property type="gene ID" value="TCM_030680"/>
</dbReference>
<keyword evidence="7 9" id="KW-0503">Monooxygenase</keyword>
<dbReference type="PROSITE" id="PS00086">
    <property type="entry name" value="CYTOCHROME_P450"/>
    <property type="match status" value="1"/>
</dbReference>
<evidence type="ECO:0000256" key="4">
    <source>
        <dbReference type="ARBA" id="ARBA00022723"/>
    </source>
</evidence>
<dbReference type="HOGENOM" id="CLU_001570_4_1_1"/>
<dbReference type="InterPro" id="IPR036396">
    <property type="entry name" value="Cyt_P450_sf"/>
</dbReference>
<evidence type="ECO:0000256" key="9">
    <source>
        <dbReference type="RuleBase" id="RU000461"/>
    </source>
</evidence>
<dbReference type="GO" id="GO:0020037">
    <property type="term" value="F:heme binding"/>
    <property type="evidence" value="ECO:0007669"/>
    <property type="project" value="InterPro"/>
</dbReference>
<dbReference type="eggNOG" id="KOG0156">
    <property type="taxonomic scope" value="Eukaryota"/>
</dbReference>
<evidence type="ECO:0000256" key="7">
    <source>
        <dbReference type="ARBA" id="ARBA00023033"/>
    </source>
</evidence>
<evidence type="ECO:0000313" key="12">
    <source>
        <dbReference type="Proteomes" id="UP000026915"/>
    </source>
</evidence>
<dbReference type="CDD" id="cd11072">
    <property type="entry name" value="CYP71-like"/>
    <property type="match status" value="1"/>
</dbReference>
<evidence type="ECO:0000256" key="6">
    <source>
        <dbReference type="ARBA" id="ARBA00023004"/>
    </source>
</evidence>
<comment type="similarity">
    <text evidence="2 9">Belongs to the cytochrome P450 family.</text>
</comment>
<dbReference type="Pfam" id="PF00067">
    <property type="entry name" value="p450"/>
    <property type="match status" value="1"/>
</dbReference>
<dbReference type="InterPro" id="IPR001128">
    <property type="entry name" value="Cyt_P450"/>
</dbReference>
<dbReference type="Proteomes" id="UP000026915">
    <property type="component" value="Chromosome 7"/>
</dbReference>
<evidence type="ECO:0000256" key="8">
    <source>
        <dbReference type="PIRSR" id="PIRSR602401-1"/>
    </source>
</evidence>
<dbReference type="PANTHER" id="PTHR47955">
    <property type="entry name" value="CYTOCHROME P450 FAMILY 71 PROTEIN"/>
    <property type="match status" value="1"/>
</dbReference>
<dbReference type="OMA" id="HKTTEDT"/>
<dbReference type="GO" id="GO:0016705">
    <property type="term" value="F:oxidoreductase activity, acting on paired donors, with incorporation or reduction of molecular oxygen"/>
    <property type="evidence" value="ECO:0007669"/>
    <property type="project" value="InterPro"/>
</dbReference>
<keyword evidence="10" id="KW-0732">Signal</keyword>
<gene>
    <name evidence="11" type="ORF">TCM_030680</name>
</gene>
<name>A0A061FC72_THECC</name>
<evidence type="ECO:0000256" key="3">
    <source>
        <dbReference type="ARBA" id="ARBA00022617"/>
    </source>
</evidence>
<proteinExistence type="inferred from homology"/>
<evidence type="ECO:0000256" key="2">
    <source>
        <dbReference type="ARBA" id="ARBA00010617"/>
    </source>
</evidence>
<dbReference type="InParanoid" id="A0A061FC72"/>
<dbReference type="PRINTS" id="PR00385">
    <property type="entry name" value="P450"/>
</dbReference>
<dbReference type="InterPro" id="IPR017972">
    <property type="entry name" value="Cyt_P450_CS"/>
</dbReference>
<organism evidence="11 12">
    <name type="scientific">Theobroma cacao</name>
    <name type="common">Cacao</name>
    <name type="synonym">Cocoa</name>
    <dbReference type="NCBI Taxonomy" id="3641"/>
    <lineage>
        <taxon>Eukaryota</taxon>
        <taxon>Viridiplantae</taxon>
        <taxon>Streptophyta</taxon>
        <taxon>Embryophyta</taxon>
        <taxon>Tracheophyta</taxon>
        <taxon>Spermatophyta</taxon>
        <taxon>Magnoliopsida</taxon>
        <taxon>eudicotyledons</taxon>
        <taxon>Gunneridae</taxon>
        <taxon>Pentapetalae</taxon>
        <taxon>rosids</taxon>
        <taxon>malvids</taxon>
        <taxon>Malvales</taxon>
        <taxon>Malvaceae</taxon>
        <taxon>Byttnerioideae</taxon>
        <taxon>Theobroma</taxon>
    </lineage>
</organism>
<evidence type="ECO:0000313" key="11">
    <source>
        <dbReference type="EMBL" id="EOY12079.1"/>
    </source>
</evidence>
<feature type="binding site" description="axial binding residue" evidence="8">
    <location>
        <position position="448"/>
    </location>
    <ligand>
        <name>heme</name>
        <dbReference type="ChEBI" id="CHEBI:30413"/>
    </ligand>
    <ligandPart>
        <name>Fe</name>
        <dbReference type="ChEBI" id="CHEBI:18248"/>
    </ligandPart>
</feature>
<keyword evidence="3 8" id="KW-0349">Heme</keyword>
<dbReference type="Gene3D" id="1.10.630.10">
    <property type="entry name" value="Cytochrome P450"/>
    <property type="match status" value="1"/>
</dbReference>
<comment type="cofactor">
    <cofactor evidence="1 8">
        <name>heme</name>
        <dbReference type="ChEBI" id="CHEBI:30413"/>
    </cofactor>
</comment>
<feature type="signal peptide" evidence="10">
    <location>
        <begin position="1"/>
        <end position="27"/>
    </location>
</feature>
<dbReference type="GO" id="GO:0016491">
    <property type="term" value="F:oxidoreductase activity"/>
    <property type="evidence" value="ECO:0000318"/>
    <property type="project" value="GO_Central"/>
</dbReference>
<feature type="chain" id="PRO_5001598235" evidence="10">
    <location>
        <begin position="28"/>
        <end position="541"/>
    </location>
</feature>
<dbReference type="PANTHER" id="PTHR47955:SF8">
    <property type="entry name" value="CYTOCHROME P450 71D11-LIKE"/>
    <property type="match status" value="1"/>
</dbReference>
<dbReference type="GO" id="GO:0004497">
    <property type="term" value="F:monooxygenase activity"/>
    <property type="evidence" value="ECO:0007669"/>
    <property type="project" value="UniProtKB-KW"/>
</dbReference>
<dbReference type="FunFam" id="1.10.630.10:FF:000008">
    <property type="entry name" value="Cytochrome P450 71D8"/>
    <property type="match status" value="1"/>
</dbReference>
<protein>
    <submittedName>
        <fullName evidence="11">Cytochrome P450 71D10, putative</fullName>
    </submittedName>
</protein>
<dbReference type="AlphaFoldDB" id="A0A061FC72"/>
<evidence type="ECO:0000256" key="10">
    <source>
        <dbReference type="SAM" id="SignalP"/>
    </source>
</evidence>
<dbReference type="PRINTS" id="PR00463">
    <property type="entry name" value="EP450I"/>
</dbReference>
<evidence type="ECO:0000256" key="1">
    <source>
        <dbReference type="ARBA" id="ARBA00001971"/>
    </source>
</evidence>
<dbReference type="GO" id="GO:0005506">
    <property type="term" value="F:iron ion binding"/>
    <property type="evidence" value="ECO:0007669"/>
    <property type="project" value="InterPro"/>
</dbReference>
<sequence>MELESSSFNLFLITFFLFFTVVQHLKAQKAKKSFTRLPPGPWKLPLIGNLHQLVSTLPHHTLSNLAKKYGPLMWLKLGEVPTLVVSSPEMAKEVMRTHDITFCQRPYLLAASIMGYNFQDIIFSPYGNYWRQMKKICMTELLSTNRVQSFQSIREQEVSALMEIISSNARSPVNLSEKIYSLTYGITARAAFGKKSGDEEEFIRIAIEVSKLAGGFCLADMYPSNEMLKLISGIRLKLEKLHKASDRILEKIIDQHKERRNGMANTKTGNKKDEEDLVDILLKLQQQGDLDFPLSKDNIKAVIQDIFGAGSEASSNTVEWAMSEMVRNPKLMKEAQAEVRRVFHGKGKVDEVGLEELKFLKLIVKETLRLYPAGPLLIPRECSEDCVIGGYEIPAKTKVIVNAWAIGRDPSYWKEAEKFQPERFIDKPIDFRGTNFEYIPFGAGRRMCPGISFALPNIELPLANLLYHFDWKLPNKMKCEDLDMTESFGLTIRRKNDLFLIPIPYRSLLKMKVRMHSASYGVKGFKCFGKVKAYPLHVLSF</sequence>
<keyword evidence="5 9" id="KW-0560">Oxidoreductase</keyword>
<keyword evidence="6 8" id="KW-0408">Iron</keyword>
<dbReference type="STRING" id="3641.A0A061FC72"/>
<keyword evidence="12" id="KW-1185">Reference proteome</keyword>
<dbReference type="InterPro" id="IPR002401">
    <property type="entry name" value="Cyt_P450_E_grp-I"/>
</dbReference>
<dbReference type="SUPFAM" id="SSF48264">
    <property type="entry name" value="Cytochrome P450"/>
    <property type="match status" value="1"/>
</dbReference>
<reference evidence="11 12" key="1">
    <citation type="journal article" date="2013" name="Genome Biol.">
        <title>The genome sequence of the most widely cultivated cacao type and its use to identify candidate genes regulating pod color.</title>
        <authorList>
            <person name="Motamayor J.C."/>
            <person name="Mockaitis K."/>
            <person name="Schmutz J."/>
            <person name="Haiminen N."/>
            <person name="Iii D.L."/>
            <person name="Cornejo O."/>
            <person name="Findley S.D."/>
            <person name="Zheng P."/>
            <person name="Utro F."/>
            <person name="Royaert S."/>
            <person name="Saski C."/>
            <person name="Jenkins J."/>
            <person name="Podicheti R."/>
            <person name="Zhao M."/>
            <person name="Scheffler B.E."/>
            <person name="Stack J.C."/>
            <person name="Feltus F.A."/>
            <person name="Mustiga G.M."/>
            <person name="Amores F."/>
            <person name="Phillips W."/>
            <person name="Marelli J.P."/>
            <person name="May G.D."/>
            <person name="Shapiro H."/>
            <person name="Ma J."/>
            <person name="Bustamante C.D."/>
            <person name="Schnell R.J."/>
            <person name="Main D."/>
            <person name="Gilbert D."/>
            <person name="Parida L."/>
            <person name="Kuhn D.N."/>
        </authorList>
    </citation>
    <scope>NUCLEOTIDE SEQUENCE [LARGE SCALE GENOMIC DNA]</scope>
    <source>
        <strain evidence="12">cv. Matina 1-6</strain>
    </source>
</reference>
<dbReference type="EMBL" id="CM001885">
    <property type="protein sequence ID" value="EOY12079.1"/>
    <property type="molecule type" value="Genomic_DNA"/>
</dbReference>
<evidence type="ECO:0000256" key="5">
    <source>
        <dbReference type="ARBA" id="ARBA00023002"/>
    </source>
</evidence>
<keyword evidence="4 8" id="KW-0479">Metal-binding</keyword>
<accession>A0A061FC72</accession>